<dbReference type="AlphaFoldDB" id="A0AAE3W6P7"/>
<protein>
    <submittedName>
        <fullName evidence="1">Uncharacterized protein</fullName>
    </submittedName>
</protein>
<reference evidence="1 2" key="1">
    <citation type="submission" date="2023-07" db="EMBL/GenBank/DDBJ databases">
        <title>Sequencing the genomes of 1000 actinobacteria strains.</title>
        <authorList>
            <person name="Klenk H.-P."/>
        </authorList>
    </citation>
    <scope>NUCLEOTIDE SEQUENCE [LARGE SCALE GENOMIC DNA]</scope>
    <source>
        <strain evidence="1 2">DSM 44709</strain>
    </source>
</reference>
<sequence length="99" mass="10092">MNVPCRRDVTSRDMRRFARSWLTAAGDVPASSARQATDDSPRISAHRTLTPVGAAAAGAAVAAGAAARGPVAAEELPAALAIAVREAEGRNARSRSLAA</sequence>
<organism evidence="1 2">
    <name type="scientific">Catenuloplanes indicus</name>
    <dbReference type="NCBI Taxonomy" id="137267"/>
    <lineage>
        <taxon>Bacteria</taxon>
        <taxon>Bacillati</taxon>
        <taxon>Actinomycetota</taxon>
        <taxon>Actinomycetes</taxon>
        <taxon>Micromonosporales</taxon>
        <taxon>Micromonosporaceae</taxon>
        <taxon>Catenuloplanes</taxon>
    </lineage>
</organism>
<proteinExistence type="predicted"/>
<dbReference type="EMBL" id="JAUSUZ010000001">
    <property type="protein sequence ID" value="MDQ0370868.1"/>
    <property type="molecule type" value="Genomic_DNA"/>
</dbReference>
<gene>
    <name evidence="1" type="ORF">J2S42_007537</name>
</gene>
<evidence type="ECO:0000313" key="2">
    <source>
        <dbReference type="Proteomes" id="UP001240236"/>
    </source>
</evidence>
<accession>A0AAE3W6P7</accession>
<keyword evidence="2" id="KW-1185">Reference proteome</keyword>
<dbReference type="Proteomes" id="UP001240236">
    <property type="component" value="Unassembled WGS sequence"/>
</dbReference>
<dbReference type="RefSeq" id="WP_307247180.1">
    <property type="nucleotide sequence ID" value="NZ_JAUSUZ010000001.1"/>
</dbReference>
<name>A0AAE3W6P7_9ACTN</name>
<comment type="caution">
    <text evidence="1">The sequence shown here is derived from an EMBL/GenBank/DDBJ whole genome shotgun (WGS) entry which is preliminary data.</text>
</comment>
<evidence type="ECO:0000313" key="1">
    <source>
        <dbReference type="EMBL" id="MDQ0370868.1"/>
    </source>
</evidence>